<dbReference type="Proteomes" id="UP000498740">
    <property type="component" value="Unassembled WGS sequence"/>
</dbReference>
<proteinExistence type="predicted"/>
<dbReference type="AlphaFoldDB" id="A0A7J0D7H8"/>
<gene>
    <name evidence="1" type="ORF">Smic_85710</name>
</gene>
<protein>
    <submittedName>
        <fullName evidence="1">Uncharacterized protein</fullName>
    </submittedName>
</protein>
<evidence type="ECO:0000313" key="1">
    <source>
        <dbReference type="EMBL" id="GFN10015.1"/>
    </source>
</evidence>
<sequence length="48" mass="5615">MTIKVYTVSREGHVRILREETEVKPLDRPEPSDRFPACECPRCLEATR</sequence>
<organism evidence="1 2">
    <name type="scientific">Streptomyces microflavus</name>
    <name type="common">Streptomyces lipmanii</name>
    <dbReference type="NCBI Taxonomy" id="1919"/>
    <lineage>
        <taxon>Bacteria</taxon>
        <taxon>Bacillati</taxon>
        <taxon>Actinomycetota</taxon>
        <taxon>Actinomycetes</taxon>
        <taxon>Kitasatosporales</taxon>
        <taxon>Streptomycetaceae</taxon>
        <taxon>Streptomyces</taxon>
    </lineage>
</organism>
<accession>A0A7J0D7H8</accession>
<evidence type="ECO:0000313" key="2">
    <source>
        <dbReference type="Proteomes" id="UP000498740"/>
    </source>
</evidence>
<name>A0A7J0D7H8_STRMI</name>
<dbReference type="EMBL" id="BLWD01000004">
    <property type="protein sequence ID" value="GFN10015.1"/>
    <property type="molecule type" value="Genomic_DNA"/>
</dbReference>
<comment type="caution">
    <text evidence="1">The sequence shown here is derived from an EMBL/GenBank/DDBJ whole genome shotgun (WGS) entry which is preliminary data.</text>
</comment>
<dbReference type="RefSeq" id="WP_190167757.1">
    <property type="nucleotide sequence ID" value="NZ_BMUG01000015.1"/>
</dbReference>
<reference evidence="1 2" key="1">
    <citation type="submission" date="2020-05" db="EMBL/GenBank/DDBJ databases">
        <title>Whole genome shotgun sequence of Streptomyces microflavus NBRC 13062.</title>
        <authorList>
            <person name="Komaki H."/>
            <person name="Tamura T."/>
        </authorList>
    </citation>
    <scope>NUCLEOTIDE SEQUENCE [LARGE SCALE GENOMIC DNA]</scope>
    <source>
        <strain evidence="1 2">NBRC 13062</strain>
    </source>
</reference>